<accession>A0A3S3P457</accession>
<evidence type="ECO:0000313" key="3">
    <source>
        <dbReference type="EMBL" id="RWS14472.1"/>
    </source>
</evidence>
<keyword evidence="1" id="KW-0812">Transmembrane</keyword>
<dbReference type="PANTHER" id="PTHR11161">
    <property type="entry name" value="O-ACYLTRANSFERASE"/>
    <property type="match status" value="1"/>
</dbReference>
<feature type="transmembrane region" description="Helical" evidence="1">
    <location>
        <begin position="133"/>
        <end position="151"/>
    </location>
</feature>
<dbReference type="PANTHER" id="PTHR11161:SF0">
    <property type="entry name" value="O-ACYLTRANSFERASE LIKE PROTEIN"/>
    <property type="match status" value="1"/>
</dbReference>
<keyword evidence="1" id="KW-1133">Transmembrane helix</keyword>
<feature type="transmembrane region" description="Helical" evidence="1">
    <location>
        <begin position="202"/>
        <end position="223"/>
    </location>
</feature>
<reference evidence="3 4" key="1">
    <citation type="journal article" date="2018" name="Gigascience">
        <title>Genomes of trombidid mites reveal novel predicted allergens and laterally-transferred genes associated with secondary metabolism.</title>
        <authorList>
            <person name="Dong X."/>
            <person name="Chaisiri K."/>
            <person name="Xia D."/>
            <person name="Armstrong S.D."/>
            <person name="Fang Y."/>
            <person name="Donnelly M.J."/>
            <person name="Kadowaki T."/>
            <person name="McGarry J.W."/>
            <person name="Darby A.C."/>
            <person name="Makepeace B.L."/>
        </authorList>
    </citation>
    <scope>NUCLEOTIDE SEQUENCE [LARGE SCALE GENOMIC DNA]</scope>
    <source>
        <strain evidence="3">UoL-WK</strain>
    </source>
</reference>
<evidence type="ECO:0000313" key="4">
    <source>
        <dbReference type="Proteomes" id="UP000285301"/>
    </source>
</evidence>
<evidence type="ECO:0000256" key="1">
    <source>
        <dbReference type="SAM" id="Phobius"/>
    </source>
</evidence>
<feature type="chain" id="PRO_5018647116" evidence="2">
    <location>
        <begin position="19"/>
        <end position="316"/>
    </location>
</feature>
<dbReference type="Proteomes" id="UP000285301">
    <property type="component" value="Unassembled WGS sequence"/>
</dbReference>
<feature type="transmembrane region" description="Helical" evidence="1">
    <location>
        <begin position="163"/>
        <end position="182"/>
    </location>
</feature>
<organism evidence="3 4">
    <name type="scientific">Dinothrombium tinctorium</name>
    <dbReference type="NCBI Taxonomy" id="1965070"/>
    <lineage>
        <taxon>Eukaryota</taxon>
        <taxon>Metazoa</taxon>
        <taxon>Ecdysozoa</taxon>
        <taxon>Arthropoda</taxon>
        <taxon>Chelicerata</taxon>
        <taxon>Arachnida</taxon>
        <taxon>Acari</taxon>
        <taxon>Acariformes</taxon>
        <taxon>Trombidiformes</taxon>
        <taxon>Prostigmata</taxon>
        <taxon>Anystina</taxon>
        <taxon>Parasitengona</taxon>
        <taxon>Trombidioidea</taxon>
        <taxon>Trombidiidae</taxon>
        <taxon>Dinothrombium</taxon>
    </lineage>
</organism>
<keyword evidence="1" id="KW-0472">Membrane</keyword>
<dbReference type="InterPro" id="IPR052728">
    <property type="entry name" value="O2_lipid_transport_reg"/>
</dbReference>
<keyword evidence="2" id="KW-0732">Signal</keyword>
<feature type="transmembrane region" description="Helical" evidence="1">
    <location>
        <begin position="235"/>
        <end position="254"/>
    </location>
</feature>
<proteinExistence type="predicted"/>
<gene>
    <name evidence="3" type="ORF">B4U79_08609</name>
</gene>
<sequence length="316" mass="36195">MGACVLIALLATATLVGSHTHEWMDDTTEKDDTIQFEHLVVEVNQSVDLQLPFDTLPVLLNNYRKQNKVYTNLQMNPNFVSIMASCLATGLISYENGLSVLFGIQAKFNLEHLDINEDKDKALDYLNKIYTKPWCRISSYLVGLLAGFLYYKYCRNPLRVKKYIIIIGSILATLLGLVVIYSTYHSTPTFLESALYNGLSRLAWALFIIWLIFMCMTRNCALVNNLLSCSFWFPLSRLTYCAYLIHPIVINAYYRNYKAPLMFSHRTIMAVVASALVYVYLTSFLLSILIEVPFRELEKKIFPQHKAAEDNESKVD</sequence>
<evidence type="ECO:0000256" key="2">
    <source>
        <dbReference type="SAM" id="SignalP"/>
    </source>
</evidence>
<protein>
    <submittedName>
        <fullName evidence="3">Nose resistant to fluoxetine protein 6-like protein</fullName>
    </submittedName>
</protein>
<feature type="transmembrane region" description="Helical" evidence="1">
    <location>
        <begin position="266"/>
        <end position="290"/>
    </location>
</feature>
<dbReference type="OrthoDB" id="10006435at2759"/>
<keyword evidence="4" id="KW-1185">Reference proteome</keyword>
<name>A0A3S3P457_9ACAR</name>
<dbReference type="AlphaFoldDB" id="A0A3S3P457"/>
<comment type="caution">
    <text evidence="3">The sequence shown here is derived from an EMBL/GenBank/DDBJ whole genome shotgun (WGS) entry which is preliminary data.</text>
</comment>
<dbReference type="EMBL" id="NCKU01000710">
    <property type="protein sequence ID" value="RWS14472.1"/>
    <property type="molecule type" value="Genomic_DNA"/>
</dbReference>
<feature type="signal peptide" evidence="2">
    <location>
        <begin position="1"/>
        <end position="18"/>
    </location>
</feature>
<dbReference type="STRING" id="1965070.A0A3S3P457"/>